<proteinExistence type="predicted"/>
<sequence length="364" mass="38493">MNRMQVVYRVAGSAGEIEARARAIAVEQSIEMPPHAVRNHRVSAEVLGRVEQIVADGPDHFLVTISLALETTGFEAGQMMNMLFGNSSLHPDLTLLDVDLEVQAASRFGGPRFGLDGLRRLVGAGKRPLTCTALKPQGSTVEELAELAGQFAEAGIDIIKDDHGLADQHSTPFAQRVAAVQEAVDAANRASGHRTLYAPSLTGGPARQRKQLTVARELGVGALLIAPMISGCGALQELADEGVPILAHPALAGAARISPTLLLGKLFRLFGADAVIYPNHGGRFSFAPALCRDIARTARTAWAGLASSVPVPAGGMHPDRVEELVEFYGRDVMLLIGGALLEAEDTRAAASAFVQRVALCEHRG</sequence>
<reference evidence="2" key="1">
    <citation type="submission" date="2019-12" db="EMBL/GenBank/DDBJ databases">
        <title>Comparative genomics gives insights into the taxonomy of the Azoarcus-Aromatoleum group and reveals separate origins of nif in the plant-associated Azoarcus and non-plant-associated Aromatoleum sub-groups.</title>
        <authorList>
            <person name="Lafos M."/>
            <person name="Maluk M."/>
            <person name="Batista M."/>
            <person name="Junghare M."/>
            <person name="Carmona M."/>
            <person name="Faoro H."/>
            <person name="Cruz L.M."/>
            <person name="Battistoni F."/>
            <person name="De Souza E."/>
            <person name="Pedrosa F."/>
            <person name="Chen W.-M."/>
            <person name="Poole P.S."/>
            <person name="Dixon R.A."/>
            <person name="James E.K."/>
        </authorList>
    </citation>
    <scope>NUCLEOTIDE SEQUENCE</scope>
    <source>
        <strain evidence="2">NSC3</strain>
    </source>
</reference>
<evidence type="ECO:0000313" key="2">
    <source>
        <dbReference type="EMBL" id="NMG02960.1"/>
    </source>
</evidence>
<dbReference type="InterPro" id="IPR036422">
    <property type="entry name" value="RuBisCO_lsu_N_sf"/>
</dbReference>
<dbReference type="SUPFAM" id="SSF51649">
    <property type="entry name" value="RuBisCo, C-terminal domain"/>
    <property type="match status" value="1"/>
</dbReference>
<dbReference type="Gene3D" id="3.20.20.110">
    <property type="entry name" value="Ribulose bisphosphate carboxylase, large subunit, C-terminal domain"/>
    <property type="match status" value="1"/>
</dbReference>
<dbReference type="RefSeq" id="WP_168987725.1">
    <property type="nucleotide sequence ID" value="NZ_CAWPHM010000262.1"/>
</dbReference>
<dbReference type="Pfam" id="PF00016">
    <property type="entry name" value="RuBisCO_large"/>
    <property type="match status" value="1"/>
</dbReference>
<dbReference type="InterPro" id="IPR000685">
    <property type="entry name" value="RuBisCO_lsu_C"/>
</dbReference>
<dbReference type="EMBL" id="WTVM01000038">
    <property type="protein sequence ID" value="NMG02960.1"/>
    <property type="molecule type" value="Genomic_DNA"/>
</dbReference>
<dbReference type="SUPFAM" id="SSF54966">
    <property type="entry name" value="RuBisCO, large subunit, small (N-terminal) domain"/>
    <property type="match status" value="1"/>
</dbReference>
<dbReference type="GO" id="GO:0016984">
    <property type="term" value="F:ribulose-bisphosphate carboxylase activity"/>
    <property type="evidence" value="ECO:0007669"/>
    <property type="project" value="InterPro"/>
</dbReference>
<feature type="domain" description="Ribulose bisphosphate carboxylase large subunit C-terminal" evidence="1">
    <location>
        <begin position="118"/>
        <end position="254"/>
    </location>
</feature>
<dbReference type="AlphaFoldDB" id="A0A972F7S2"/>
<gene>
    <name evidence="2" type="ORF">GPA21_08235</name>
</gene>
<dbReference type="CDD" id="cd08210">
    <property type="entry name" value="RLP_RrRLP"/>
    <property type="match status" value="1"/>
</dbReference>
<comment type="caution">
    <text evidence="2">The sequence shown here is derived from an EMBL/GenBank/DDBJ whole genome shotgun (WGS) entry which is preliminary data.</text>
</comment>
<dbReference type="SFLD" id="SFLDS00014">
    <property type="entry name" value="RuBisCO"/>
    <property type="match status" value="1"/>
</dbReference>
<dbReference type="Proteomes" id="UP000599523">
    <property type="component" value="Unassembled WGS sequence"/>
</dbReference>
<evidence type="ECO:0000313" key="3">
    <source>
        <dbReference type="Proteomes" id="UP000599523"/>
    </source>
</evidence>
<organism evidence="2 3">
    <name type="scientific">Azoarcus taiwanensis</name>
    <dbReference type="NCBI Taxonomy" id="666964"/>
    <lineage>
        <taxon>Bacteria</taxon>
        <taxon>Pseudomonadati</taxon>
        <taxon>Pseudomonadota</taxon>
        <taxon>Betaproteobacteria</taxon>
        <taxon>Rhodocyclales</taxon>
        <taxon>Zoogloeaceae</taxon>
        <taxon>Azoarcus</taxon>
    </lineage>
</organism>
<protein>
    <submittedName>
        <fullName evidence="2">Ribulose 1,5-bisphosphate carboxylase</fullName>
    </submittedName>
</protein>
<dbReference type="PANTHER" id="PTHR42704">
    <property type="entry name" value="RIBULOSE BISPHOSPHATE CARBOXYLASE"/>
    <property type="match status" value="1"/>
</dbReference>
<dbReference type="InterPro" id="IPR036376">
    <property type="entry name" value="RuBisCO_lsu_C_sf"/>
</dbReference>
<dbReference type="GO" id="GO:0000287">
    <property type="term" value="F:magnesium ion binding"/>
    <property type="evidence" value="ECO:0007669"/>
    <property type="project" value="InterPro"/>
</dbReference>
<dbReference type="PANTHER" id="PTHR42704:SF17">
    <property type="entry name" value="RIBULOSE BISPHOSPHATE CARBOXYLASE LARGE CHAIN"/>
    <property type="match status" value="1"/>
</dbReference>
<keyword evidence="3" id="KW-1185">Reference proteome</keyword>
<dbReference type="GO" id="GO:0015977">
    <property type="term" value="P:carbon fixation"/>
    <property type="evidence" value="ECO:0007669"/>
    <property type="project" value="InterPro"/>
</dbReference>
<dbReference type="SFLD" id="SFLDG00301">
    <property type="entry name" value="RuBisCO-like_proteins"/>
    <property type="match status" value="1"/>
</dbReference>
<dbReference type="Gene3D" id="3.30.70.150">
    <property type="entry name" value="RuBisCO large subunit, N-terminal domain"/>
    <property type="match status" value="1"/>
</dbReference>
<evidence type="ECO:0000259" key="1">
    <source>
        <dbReference type="Pfam" id="PF00016"/>
    </source>
</evidence>
<name>A0A972F7S2_9RHOO</name>
<accession>A0A972F7S2</accession>
<dbReference type="InterPro" id="IPR033966">
    <property type="entry name" value="RuBisCO"/>
</dbReference>